<proteinExistence type="predicted"/>
<feature type="coiled-coil region" evidence="1">
    <location>
        <begin position="26"/>
        <end position="53"/>
    </location>
</feature>
<keyword evidence="1" id="KW-0175">Coiled coil</keyword>
<evidence type="ECO:0000313" key="3">
    <source>
        <dbReference type="Proteomes" id="UP000593579"/>
    </source>
</evidence>
<dbReference type="EMBL" id="JABEZY010000005">
    <property type="protein sequence ID" value="MBA0738239.1"/>
    <property type="molecule type" value="Genomic_DNA"/>
</dbReference>
<accession>A0A7J9BPX4</accession>
<organism evidence="2 3">
    <name type="scientific">Gossypium gossypioides</name>
    <name type="common">Mexican cotton</name>
    <name type="synonym">Selera gossypioides</name>
    <dbReference type="NCBI Taxonomy" id="34282"/>
    <lineage>
        <taxon>Eukaryota</taxon>
        <taxon>Viridiplantae</taxon>
        <taxon>Streptophyta</taxon>
        <taxon>Embryophyta</taxon>
        <taxon>Tracheophyta</taxon>
        <taxon>Spermatophyta</taxon>
        <taxon>Magnoliopsida</taxon>
        <taxon>eudicotyledons</taxon>
        <taxon>Gunneridae</taxon>
        <taxon>Pentapetalae</taxon>
        <taxon>rosids</taxon>
        <taxon>malvids</taxon>
        <taxon>Malvales</taxon>
        <taxon>Malvaceae</taxon>
        <taxon>Malvoideae</taxon>
        <taxon>Gossypium</taxon>
    </lineage>
</organism>
<name>A0A7J9BPX4_GOSGO</name>
<dbReference type="Proteomes" id="UP000593579">
    <property type="component" value="Unassembled WGS sequence"/>
</dbReference>
<sequence length="65" mass="7402">MSSYKDSYCGVTEHLFLHEKYEAAYATELEAKLAKLKEENEELRKCRINGNAEKSGHGDEHAART</sequence>
<evidence type="ECO:0000313" key="2">
    <source>
        <dbReference type="EMBL" id="MBA0738239.1"/>
    </source>
</evidence>
<comment type="caution">
    <text evidence="2">The sequence shown here is derived from an EMBL/GenBank/DDBJ whole genome shotgun (WGS) entry which is preliminary data.</text>
</comment>
<keyword evidence="3" id="KW-1185">Reference proteome</keyword>
<gene>
    <name evidence="2" type="ORF">Gogos_011631</name>
</gene>
<dbReference type="AlphaFoldDB" id="A0A7J9BPX4"/>
<evidence type="ECO:0000256" key="1">
    <source>
        <dbReference type="SAM" id="Coils"/>
    </source>
</evidence>
<protein>
    <submittedName>
        <fullName evidence="2">Uncharacterized protein</fullName>
    </submittedName>
</protein>
<reference evidence="2 3" key="1">
    <citation type="journal article" date="2019" name="Genome Biol. Evol.">
        <title>Insights into the evolution of the New World diploid cottons (Gossypium, subgenus Houzingenia) based on genome sequencing.</title>
        <authorList>
            <person name="Grover C.E."/>
            <person name="Arick M.A. 2nd"/>
            <person name="Thrash A."/>
            <person name="Conover J.L."/>
            <person name="Sanders W.S."/>
            <person name="Peterson D.G."/>
            <person name="Frelichowski J.E."/>
            <person name="Scheffler J.A."/>
            <person name="Scheffler B.E."/>
            <person name="Wendel J.F."/>
        </authorList>
    </citation>
    <scope>NUCLEOTIDE SEQUENCE [LARGE SCALE GENOMIC DNA]</scope>
    <source>
        <strain evidence="2">5</strain>
        <tissue evidence="2">Leaf</tissue>
    </source>
</reference>